<dbReference type="Gene3D" id="3.40.50.300">
    <property type="entry name" value="P-loop containing nucleotide triphosphate hydrolases"/>
    <property type="match status" value="1"/>
</dbReference>
<sequence>MHAVLDSTPPDDEPGWAGPLGPLLALPGVTDVLVNGPADVWLDRGSGLERADLGVRAALASVRSVRDLAVRLASLAGRRLDDASPCVDARLPDGSRLHAVLPPVADGCAAVSIRRLGAGALDPRELVASGMVDPAGMHALRDMVRRRASLLVTGATGSGKTTLLTALLSLAAPTERIVVIEEAGEVAPDHPHVVRLVERRANVDGAGAVPLSALVREALRMRPDRVVLGECRGAELREVLLAFNTGHRGGLVTMHANSAADVPARLTALGALADMRPDAVALHAAAAFDAVIHLERGADGVRRVVEVVRLVLRGGALGVERLPGPTS</sequence>
<reference evidence="3" key="1">
    <citation type="submission" date="2023-06" db="EMBL/GenBank/DDBJ databases">
        <title>SYSU T00b26.</title>
        <authorList>
            <person name="Gao L."/>
            <person name="Fang B.-Z."/>
            <person name="Li W.-J."/>
        </authorList>
    </citation>
    <scope>NUCLEOTIDE SEQUENCE</scope>
    <source>
        <strain evidence="3">SYSU T00b26</strain>
    </source>
</reference>
<dbReference type="PANTHER" id="PTHR30486:SF6">
    <property type="entry name" value="TYPE IV PILUS RETRACTATION ATPASE PILT"/>
    <property type="match status" value="1"/>
</dbReference>
<gene>
    <name evidence="3" type="ORF">QQX04_03755</name>
</gene>
<dbReference type="Proteomes" id="UP001172738">
    <property type="component" value="Unassembled WGS sequence"/>
</dbReference>
<name>A0ABT8FZ73_9MICO</name>
<dbReference type="SUPFAM" id="SSF52540">
    <property type="entry name" value="P-loop containing nucleoside triphosphate hydrolases"/>
    <property type="match status" value="1"/>
</dbReference>
<dbReference type="Gene3D" id="3.30.450.90">
    <property type="match status" value="1"/>
</dbReference>
<proteinExistence type="inferred from homology"/>
<evidence type="ECO:0000259" key="2">
    <source>
        <dbReference type="Pfam" id="PF00437"/>
    </source>
</evidence>
<keyword evidence="4" id="KW-1185">Reference proteome</keyword>
<evidence type="ECO:0000256" key="1">
    <source>
        <dbReference type="ARBA" id="ARBA00006611"/>
    </source>
</evidence>
<dbReference type="InterPro" id="IPR050921">
    <property type="entry name" value="T4SS_GSP_E_ATPase"/>
</dbReference>
<dbReference type="InterPro" id="IPR022399">
    <property type="entry name" value="TadA-like_ATPase"/>
</dbReference>
<comment type="similarity">
    <text evidence="1">Belongs to the GSP E family.</text>
</comment>
<dbReference type="PANTHER" id="PTHR30486">
    <property type="entry name" value="TWITCHING MOTILITY PROTEIN PILT"/>
    <property type="match status" value="1"/>
</dbReference>
<accession>A0ABT8FZ73</accession>
<comment type="caution">
    <text evidence="3">The sequence shown here is derived from an EMBL/GenBank/DDBJ whole genome shotgun (WGS) entry which is preliminary data.</text>
</comment>
<dbReference type="InterPro" id="IPR027417">
    <property type="entry name" value="P-loop_NTPase"/>
</dbReference>
<dbReference type="NCBIfam" id="TIGR03819">
    <property type="entry name" value="heli_sec_ATPase"/>
    <property type="match status" value="1"/>
</dbReference>
<protein>
    <submittedName>
        <fullName evidence="3">TadA family conjugal transfer-associated ATPase</fullName>
    </submittedName>
</protein>
<evidence type="ECO:0000313" key="3">
    <source>
        <dbReference type="EMBL" id="MDN4472107.1"/>
    </source>
</evidence>
<dbReference type="EMBL" id="JAUHPV010000002">
    <property type="protein sequence ID" value="MDN4472107.1"/>
    <property type="molecule type" value="Genomic_DNA"/>
</dbReference>
<organism evidence="3 4">
    <name type="scientific">Demequina zhanjiangensis</name>
    <dbReference type="NCBI Taxonomy" id="3051659"/>
    <lineage>
        <taxon>Bacteria</taxon>
        <taxon>Bacillati</taxon>
        <taxon>Actinomycetota</taxon>
        <taxon>Actinomycetes</taxon>
        <taxon>Micrococcales</taxon>
        <taxon>Demequinaceae</taxon>
        <taxon>Demequina</taxon>
    </lineage>
</organism>
<dbReference type="Pfam" id="PF00437">
    <property type="entry name" value="T2SSE"/>
    <property type="match status" value="1"/>
</dbReference>
<feature type="domain" description="Bacterial type II secretion system protein E" evidence="2">
    <location>
        <begin position="20"/>
        <end position="276"/>
    </location>
</feature>
<evidence type="ECO:0000313" key="4">
    <source>
        <dbReference type="Proteomes" id="UP001172738"/>
    </source>
</evidence>
<dbReference type="RefSeq" id="WP_301126411.1">
    <property type="nucleotide sequence ID" value="NZ_JAUHPV010000002.1"/>
</dbReference>
<dbReference type="InterPro" id="IPR001482">
    <property type="entry name" value="T2SS/T4SS_dom"/>
</dbReference>